<evidence type="ECO:0000313" key="4">
    <source>
        <dbReference type="Proteomes" id="UP001589774"/>
    </source>
</evidence>
<keyword evidence="2" id="KW-0732">Signal</keyword>
<feature type="compositionally biased region" description="Polar residues" evidence="1">
    <location>
        <begin position="71"/>
        <end position="91"/>
    </location>
</feature>
<organism evidence="3 4">
    <name type="scientific">Olivibacter oleidegradans</name>
    <dbReference type="NCBI Taxonomy" id="760123"/>
    <lineage>
        <taxon>Bacteria</taxon>
        <taxon>Pseudomonadati</taxon>
        <taxon>Bacteroidota</taxon>
        <taxon>Sphingobacteriia</taxon>
        <taxon>Sphingobacteriales</taxon>
        <taxon>Sphingobacteriaceae</taxon>
        <taxon>Olivibacter</taxon>
    </lineage>
</organism>
<evidence type="ECO:0000256" key="1">
    <source>
        <dbReference type="SAM" id="MobiDB-lite"/>
    </source>
</evidence>
<accession>A0ABV6HNP6</accession>
<name>A0ABV6HNP6_9SPHI</name>
<comment type="caution">
    <text evidence="3">The sequence shown here is derived from an EMBL/GenBank/DDBJ whole genome shotgun (WGS) entry which is preliminary data.</text>
</comment>
<proteinExistence type="predicted"/>
<keyword evidence="4" id="KW-1185">Reference proteome</keyword>
<dbReference type="Proteomes" id="UP001589774">
    <property type="component" value="Unassembled WGS sequence"/>
</dbReference>
<sequence>METKKIISQIALGLAVIGFGAGASAFTNRTVETNLQMRYWGNDETTGQYIELPGPPSIENCNPNETETCVVQSENASLPSELPYSQATPANGVNPHPSSAEGFYQ</sequence>
<feature type="region of interest" description="Disordered" evidence="1">
    <location>
        <begin position="71"/>
        <end position="105"/>
    </location>
</feature>
<gene>
    <name evidence="3" type="ORF">ACFFI0_17975</name>
</gene>
<reference evidence="3 4" key="1">
    <citation type="submission" date="2024-09" db="EMBL/GenBank/DDBJ databases">
        <authorList>
            <person name="Sun Q."/>
            <person name="Mori K."/>
        </authorList>
    </citation>
    <scope>NUCLEOTIDE SEQUENCE [LARGE SCALE GENOMIC DNA]</scope>
    <source>
        <strain evidence="3 4">CCM 7765</strain>
    </source>
</reference>
<evidence type="ECO:0000256" key="2">
    <source>
        <dbReference type="SAM" id="SignalP"/>
    </source>
</evidence>
<feature type="signal peptide" evidence="2">
    <location>
        <begin position="1"/>
        <end position="25"/>
    </location>
</feature>
<dbReference type="RefSeq" id="WP_377477409.1">
    <property type="nucleotide sequence ID" value="NZ_JBHLWO010000002.1"/>
</dbReference>
<protein>
    <submittedName>
        <fullName evidence="3">Uncharacterized protein</fullName>
    </submittedName>
</protein>
<evidence type="ECO:0000313" key="3">
    <source>
        <dbReference type="EMBL" id="MFC0320219.1"/>
    </source>
</evidence>
<dbReference type="EMBL" id="JBHLWO010000002">
    <property type="protein sequence ID" value="MFC0320219.1"/>
    <property type="molecule type" value="Genomic_DNA"/>
</dbReference>
<feature type="chain" id="PRO_5045533696" evidence="2">
    <location>
        <begin position="26"/>
        <end position="105"/>
    </location>
</feature>